<keyword evidence="1" id="KW-0472">Membrane</keyword>
<feature type="transmembrane region" description="Helical" evidence="1">
    <location>
        <begin position="40"/>
        <end position="57"/>
    </location>
</feature>
<accession>A0A1F4NUL1</accession>
<evidence type="ECO:0000256" key="1">
    <source>
        <dbReference type="SAM" id="Phobius"/>
    </source>
</evidence>
<evidence type="ECO:0000313" key="2">
    <source>
        <dbReference type="EMBL" id="OGB74542.1"/>
    </source>
</evidence>
<dbReference type="STRING" id="1798535.A2V68_02970"/>
<name>A0A1F4NUL1_UNCK3</name>
<proteinExistence type="predicted"/>
<comment type="caution">
    <text evidence="2">The sequence shown here is derived from an EMBL/GenBank/DDBJ whole genome shotgun (WGS) entry which is preliminary data.</text>
</comment>
<sequence>MENEIVNTIANQVTETATTGFFERIFSLYGEFISIFPEKYQWIVSIVIILAVAAFLWNLIKRNWLWIVLLIILFPGILPVLRNIFNSLSTLLVGKPLP</sequence>
<protein>
    <submittedName>
        <fullName evidence="2">Uncharacterized protein</fullName>
    </submittedName>
</protein>
<organism evidence="2 3">
    <name type="scientific">candidate division Kazan bacterium RBG_13_50_9</name>
    <dbReference type="NCBI Taxonomy" id="1798535"/>
    <lineage>
        <taxon>Bacteria</taxon>
        <taxon>Bacteria division Kazan-3B-28</taxon>
    </lineage>
</organism>
<keyword evidence="1" id="KW-1133">Transmembrane helix</keyword>
<gene>
    <name evidence="2" type="ORF">A2V68_02970</name>
</gene>
<evidence type="ECO:0000313" key="3">
    <source>
        <dbReference type="Proteomes" id="UP000176651"/>
    </source>
</evidence>
<dbReference type="EMBL" id="META01000001">
    <property type="protein sequence ID" value="OGB74542.1"/>
    <property type="molecule type" value="Genomic_DNA"/>
</dbReference>
<dbReference type="AlphaFoldDB" id="A0A1F4NUL1"/>
<keyword evidence="1" id="KW-0812">Transmembrane</keyword>
<feature type="transmembrane region" description="Helical" evidence="1">
    <location>
        <begin position="64"/>
        <end position="85"/>
    </location>
</feature>
<reference evidence="2 3" key="1">
    <citation type="journal article" date="2016" name="Nat. Commun.">
        <title>Thousands of microbial genomes shed light on interconnected biogeochemical processes in an aquifer system.</title>
        <authorList>
            <person name="Anantharaman K."/>
            <person name="Brown C.T."/>
            <person name="Hug L.A."/>
            <person name="Sharon I."/>
            <person name="Castelle C.J."/>
            <person name="Probst A.J."/>
            <person name="Thomas B.C."/>
            <person name="Singh A."/>
            <person name="Wilkins M.J."/>
            <person name="Karaoz U."/>
            <person name="Brodie E.L."/>
            <person name="Williams K.H."/>
            <person name="Hubbard S.S."/>
            <person name="Banfield J.F."/>
        </authorList>
    </citation>
    <scope>NUCLEOTIDE SEQUENCE [LARGE SCALE GENOMIC DNA]</scope>
</reference>
<dbReference type="Proteomes" id="UP000176651">
    <property type="component" value="Unassembled WGS sequence"/>
</dbReference>